<accession>A0ABT1ZCU2</accession>
<dbReference type="PROSITE" id="PS51257">
    <property type="entry name" value="PROKAR_LIPOPROTEIN"/>
    <property type="match status" value="1"/>
</dbReference>
<gene>
    <name evidence="1" type="ORF">NUH29_02900</name>
</gene>
<dbReference type="EMBL" id="JANTHX010000004">
    <property type="protein sequence ID" value="MCS0498496.1"/>
    <property type="molecule type" value="Genomic_DNA"/>
</dbReference>
<sequence length="350" mass="35890">MSRSRRVAAVALVATVAVGLTGCSFLGDIVDGQRITTERLGVADALRVLVGQLEQLEQVESASYSFDAADVSTTPGVEVELATLDGDDWREVADTIEQAASADALADYPVAVDLSAGAVSGWFDTQYGADWIGEDVLATARRMGELFPDARVGLSGAAESAAFVSVGVPGSAEELLDRVAGDAAVRDVIAALDPSHIALTLGAPGLELSGAAVATEAADWARQVLSVPLPRSGGELSSGWVQVTASGPPGDTWLGVELVGDSALGEGAAWDALLDLLETPVPQVNGPDGCVPLQVMYAWPGVQGNFPSFTNGCFGLEIISTDPDRPSLVALREALAASGLDLEALGFTLG</sequence>
<comment type="caution">
    <text evidence="1">The sequence shown here is derived from an EMBL/GenBank/DDBJ whole genome shotgun (WGS) entry which is preliminary data.</text>
</comment>
<name>A0ABT1ZCU2_9MICO</name>
<protein>
    <submittedName>
        <fullName evidence="1">Uncharacterized protein</fullName>
    </submittedName>
</protein>
<proteinExistence type="predicted"/>
<evidence type="ECO:0000313" key="1">
    <source>
        <dbReference type="EMBL" id="MCS0498496.1"/>
    </source>
</evidence>
<keyword evidence="2" id="KW-1185">Reference proteome</keyword>
<dbReference type="RefSeq" id="WP_258797437.1">
    <property type="nucleotide sequence ID" value="NZ_JANTHX010000004.1"/>
</dbReference>
<dbReference type="Proteomes" id="UP001205337">
    <property type="component" value="Unassembled WGS sequence"/>
</dbReference>
<reference evidence="1 2" key="1">
    <citation type="submission" date="2022-08" db="EMBL/GenBank/DDBJ databases">
        <authorList>
            <person name="Li F."/>
        </authorList>
    </citation>
    <scope>NUCLEOTIDE SEQUENCE [LARGE SCALE GENOMIC DNA]</scope>
    <source>
        <strain evidence="1 2">10F1B-8-1</strain>
    </source>
</reference>
<evidence type="ECO:0000313" key="2">
    <source>
        <dbReference type="Proteomes" id="UP001205337"/>
    </source>
</evidence>
<organism evidence="1 2">
    <name type="scientific">Protaetiibacter mangrovi</name>
    <dbReference type="NCBI Taxonomy" id="2970926"/>
    <lineage>
        <taxon>Bacteria</taxon>
        <taxon>Bacillati</taxon>
        <taxon>Actinomycetota</taxon>
        <taxon>Actinomycetes</taxon>
        <taxon>Micrococcales</taxon>
        <taxon>Microbacteriaceae</taxon>
        <taxon>Protaetiibacter</taxon>
    </lineage>
</organism>